<name>A0A7W9B7J1_9SPHN</name>
<feature type="domain" description="DUF4143" evidence="1">
    <location>
        <begin position="99"/>
        <end position="229"/>
    </location>
</feature>
<protein>
    <submittedName>
        <fullName evidence="2">Putative AAA+ superfamily ATPase</fullName>
    </submittedName>
</protein>
<dbReference type="Proteomes" id="UP000537161">
    <property type="component" value="Unassembled WGS sequence"/>
</dbReference>
<gene>
    <name evidence="2" type="ORF">FHR21_003048</name>
</gene>
<evidence type="ECO:0000313" key="3">
    <source>
        <dbReference type="Proteomes" id="UP000537161"/>
    </source>
</evidence>
<proteinExistence type="predicted"/>
<evidence type="ECO:0000259" key="1">
    <source>
        <dbReference type="Pfam" id="PF13635"/>
    </source>
</evidence>
<organism evidence="2 3">
    <name type="scientific">Sphingopyxis panaciterrulae</name>
    <dbReference type="NCBI Taxonomy" id="462372"/>
    <lineage>
        <taxon>Bacteria</taxon>
        <taxon>Pseudomonadati</taxon>
        <taxon>Pseudomonadota</taxon>
        <taxon>Alphaproteobacteria</taxon>
        <taxon>Sphingomonadales</taxon>
        <taxon>Sphingomonadaceae</taxon>
        <taxon>Sphingopyxis</taxon>
    </lineage>
</organism>
<keyword evidence="3" id="KW-1185">Reference proteome</keyword>
<dbReference type="AlphaFoldDB" id="A0A7W9B7J1"/>
<comment type="caution">
    <text evidence="2">The sequence shown here is derived from an EMBL/GenBank/DDBJ whole genome shotgun (WGS) entry which is preliminary data.</text>
</comment>
<dbReference type="InterPro" id="IPR025420">
    <property type="entry name" value="DUF4143"/>
</dbReference>
<dbReference type="EMBL" id="JACIJH010000011">
    <property type="protein sequence ID" value="MBB5707681.1"/>
    <property type="molecule type" value="Genomic_DNA"/>
</dbReference>
<evidence type="ECO:0000313" key="2">
    <source>
        <dbReference type="EMBL" id="MBB5707681.1"/>
    </source>
</evidence>
<accession>A0A7W9B7J1</accession>
<reference evidence="2 3" key="1">
    <citation type="submission" date="2020-08" db="EMBL/GenBank/DDBJ databases">
        <title>Genomic Encyclopedia of Type Strains, Phase IV (KMG-IV): sequencing the most valuable type-strain genomes for metagenomic binning, comparative biology and taxonomic classification.</title>
        <authorList>
            <person name="Goeker M."/>
        </authorList>
    </citation>
    <scope>NUCLEOTIDE SEQUENCE [LARGE SCALE GENOMIC DNA]</scope>
    <source>
        <strain evidence="2 3">DSM 27163</strain>
    </source>
</reference>
<dbReference type="Pfam" id="PF13635">
    <property type="entry name" value="DUF4143"/>
    <property type="match status" value="1"/>
</dbReference>
<dbReference type="RefSeq" id="WP_184099769.1">
    <property type="nucleotide sequence ID" value="NZ_JACIJH010000011.1"/>
</dbReference>
<sequence>MADGGKGRNRAAPERVEAWEWVPPLPVPDLTKSAAAEAEPEALLASFDLNVHWLRGGFRASLFAPTDQVSQAYLDDLIATDLVIVPEMTRRGVAIDAGKLLRIFARHNGHNLDTLQRSLGYDTQSFNDLVDHFCAAGLIFRVPCLPDEGRPDIYYFCDTGVLHRLFNPKWQQIGKGRKYFARSWEGFVVRTICQRYGLEAEVFVWREADLDEIDLVLRWPNGECWAIEIGIGENKRPSKGYKGGVRKLAATEFTIIHRGAIDWVDGYERMTLEELLTIRP</sequence>